<proteinExistence type="predicted"/>
<organism evidence="2">
    <name type="scientific">Noctiluca scintillans</name>
    <name type="common">Sea sparkle</name>
    <name type="synonym">Red tide dinoflagellate</name>
    <dbReference type="NCBI Taxonomy" id="2966"/>
    <lineage>
        <taxon>Eukaryota</taxon>
        <taxon>Sar</taxon>
        <taxon>Alveolata</taxon>
        <taxon>Dinophyceae</taxon>
        <taxon>Noctilucales</taxon>
        <taxon>Noctilucaceae</taxon>
        <taxon>Noctiluca</taxon>
    </lineage>
</organism>
<evidence type="ECO:0000256" key="1">
    <source>
        <dbReference type="SAM" id="MobiDB-lite"/>
    </source>
</evidence>
<accession>A0A7S1ANG5</accession>
<gene>
    <name evidence="2" type="ORF">NSCI0253_LOCUS33190</name>
</gene>
<sequence length="261" mass="29811">MADSWSKVVSLVTRFRSKSVPAGELRADDSEVGNMPDGHPAVSSGRHAARCPFLAQAEEGAHPSRPARPVPLNVIDRTHHPSKATRDLLASIGGRDRLLGVTSRFYPKMFRDRQLSLFVQNFEDPHPERLADWIAEKMSGRAYWSSQLSSRQPDQPQDRSHAHYLAWHSPKRPRSQWGDHFKLDDAIMWMRLMFWSCREEGLDSEPFLGWYRQFIGHFIRVYSSKAPPFVLAAVEWSLDPANLGKYEADGWLMKDVVGMGR</sequence>
<dbReference type="AlphaFoldDB" id="A0A7S1ANG5"/>
<feature type="region of interest" description="Disordered" evidence="1">
    <location>
        <begin position="20"/>
        <end position="45"/>
    </location>
</feature>
<dbReference type="EMBL" id="HBFQ01046655">
    <property type="protein sequence ID" value="CAD8858836.1"/>
    <property type="molecule type" value="Transcribed_RNA"/>
</dbReference>
<evidence type="ECO:0000313" key="2">
    <source>
        <dbReference type="EMBL" id="CAD8858836.1"/>
    </source>
</evidence>
<reference evidence="2" key="1">
    <citation type="submission" date="2021-01" db="EMBL/GenBank/DDBJ databases">
        <authorList>
            <person name="Corre E."/>
            <person name="Pelletier E."/>
            <person name="Niang G."/>
            <person name="Scheremetjew M."/>
            <person name="Finn R."/>
            <person name="Kale V."/>
            <person name="Holt S."/>
            <person name="Cochrane G."/>
            <person name="Meng A."/>
            <person name="Brown T."/>
            <person name="Cohen L."/>
        </authorList>
    </citation>
    <scope>NUCLEOTIDE SEQUENCE</scope>
</reference>
<protein>
    <submittedName>
        <fullName evidence="2">Uncharacterized protein</fullName>
    </submittedName>
</protein>
<name>A0A7S1ANG5_NOCSC</name>